<protein>
    <submittedName>
        <fullName evidence="1">Uncharacterized protein</fullName>
    </submittedName>
</protein>
<evidence type="ECO:0000313" key="2">
    <source>
        <dbReference type="Proteomes" id="UP000282423"/>
    </source>
</evidence>
<dbReference type="RefSeq" id="WP_121122360.1">
    <property type="nucleotide sequence ID" value="NZ_RBWS01000005.1"/>
</dbReference>
<accession>A0A420W1E3</accession>
<sequence length="594" mass="68373">MANNRKFQVEVDTMEKVQSVTGRFKSDYRVVQLSFAMERLLFVLNKGNIYLPESGFFLQLNQADAKRLGTKDILLIPLFPDRGNLFYNYDRDFTFEIIAVPGIKDCYYSKNASFFNAHNKDKIEHNPYPASIFDRSNLTDTIEWTKFIDDRDLRDVPRWIEKLDSKHKVMVHYVGCAKTSDGGETIHDYRPTVLADLAKARLRYLSNTMELLDVPTEDASKQVWQNWLDSVIRIDPGGQLAKGAKKVWTRKLAENTKALSALDQTKGKIIRLHPQPDYLNFKDQQLLSINPADSSIQVGKIASPQQPNAAEFVDFRVENGTLFSINKQFRWGQYSAEPSNEKTTFYKERASKKLLPMAGDMIIDHTYMTPEHSYILYHKDRTANYEMLCVNSKTGTIIAQKTVDKLLAEAHIAKGKIEYLPAATMNSTSPDFPLLFKLNEVIYHLSLNAKLVPVETVKLPANLPWYPSYLSADKQTFYFDKVDNELYFFPIGQKESIPSIKLKDQLFDRYIMLPDGDNFRFFYEYGDAFTHGIKTILINSSTFKQEGEAEVIYAYVQLENESSENTPNDLNAFKIGDKWLVSFMLEQELMVIEK</sequence>
<name>A0A420W1E3_9SPHI</name>
<keyword evidence="2" id="KW-1185">Reference proteome</keyword>
<evidence type="ECO:0000313" key="1">
    <source>
        <dbReference type="EMBL" id="RKO72405.1"/>
    </source>
</evidence>
<proteinExistence type="predicted"/>
<gene>
    <name evidence="1" type="ORF">D7322_06275</name>
</gene>
<dbReference type="AlphaFoldDB" id="A0A420W1E3"/>
<comment type="caution">
    <text evidence="1">The sequence shown here is derived from an EMBL/GenBank/DDBJ whole genome shotgun (WGS) entry which is preliminary data.</text>
</comment>
<dbReference type="OrthoDB" id="1146489at2"/>
<dbReference type="Proteomes" id="UP000282423">
    <property type="component" value="Unassembled WGS sequence"/>
</dbReference>
<reference evidence="1 2" key="1">
    <citation type="submission" date="2018-10" db="EMBL/GenBank/DDBJ databases">
        <title>Sphingobacterium sp. M05W1-28.</title>
        <authorList>
            <person name="Cai H."/>
        </authorList>
    </citation>
    <scope>NUCLEOTIDE SEQUENCE [LARGE SCALE GENOMIC DNA]</scope>
    <source>
        <strain evidence="1 2">M05W1-28</strain>
    </source>
</reference>
<dbReference type="EMBL" id="RBWS01000005">
    <property type="protein sequence ID" value="RKO72405.1"/>
    <property type="molecule type" value="Genomic_DNA"/>
</dbReference>
<organism evidence="1 2">
    <name type="scientific">Sphingobacterium puteale</name>
    <dbReference type="NCBI Taxonomy" id="2420510"/>
    <lineage>
        <taxon>Bacteria</taxon>
        <taxon>Pseudomonadati</taxon>
        <taxon>Bacteroidota</taxon>
        <taxon>Sphingobacteriia</taxon>
        <taxon>Sphingobacteriales</taxon>
        <taxon>Sphingobacteriaceae</taxon>
        <taxon>Sphingobacterium</taxon>
    </lineage>
</organism>